<dbReference type="Proteomes" id="UP000002527">
    <property type="component" value="Chromosome"/>
</dbReference>
<reference evidence="2 3" key="1">
    <citation type="journal article" date="2004" name="Nucleic Acids Res.">
        <title>The genome sequence of Bacillus cereus ATCC 10987 reveals metabolic adaptations and a large plasmid related to Bacillus anthracis pXO1.</title>
        <authorList>
            <person name="Rasko D.A."/>
            <person name="Ravel J."/>
            <person name="Okstad O.A."/>
            <person name="Helgason E."/>
            <person name="Cer R.Z."/>
            <person name="Jiang L."/>
            <person name="Shores K.A."/>
            <person name="Fouts D.E."/>
            <person name="Tourasse N.J."/>
            <person name="Angiuoli S.V."/>
            <person name="Kolonay J."/>
            <person name="Nelson W.C."/>
            <person name="Kolsto A.-B."/>
            <person name="Fraser C.M."/>
            <person name="Read T.D."/>
        </authorList>
    </citation>
    <scope>NUCLEOTIDE SEQUENCE [LARGE SCALE GENOMIC DNA]</scope>
    <source>
        <strain evidence="3">ATCC 10987 / NRS 248</strain>
    </source>
</reference>
<feature type="transmembrane region" description="Helical" evidence="1">
    <location>
        <begin position="20"/>
        <end position="38"/>
    </location>
</feature>
<dbReference type="HOGENOM" id="CLU_2931266_0_0_9"/>
<proteinExistence type="predicted"/>
<evidence type="ECO:0000313" key="2">
    <source>
        <dbReference type="EMBL" id="AAS39317.1"/>
    </source>
</evidence>
<protein>
    <submittedName>
        <fullName evidence="2">Uncharacterized protein</fullName>
    </submittedName>
</protein>
<gene>
    <name evidence="2" type="ordered locus">BCE_0381</name>
</gene>
<evidence type="ECO:0000313" key="3">
    <source>
        <dbReference type="Proteomes" id="UP000002527"/>
    </source>
</evidence>
<sequence length="60" mass="6884">MVEPRGESIKIKNTEREILTLYFLFYIIHLLLLLDVILRVAKAMIPPTAINTMSKTISNP</sequence>
<keyword evidence="1" id="KW-1133">Transmembrane helix</keyword>
<name>Q73EH7_BACC1</name>
<evidence type="ECO:0000256" key="1">
    <source>
        <dbReference type="SAM" id="Phobius"/>
    </source>
</evidence>
<keyword evidence="1" id="KW-0812">Transmembrane</keyword>
<dbReference type="KEGG" id="bca:BCE_0381"/>
<dbReference type="EMBL" id="AE017194">
    <property type="protein sequence ID" value="AAS39317.1"/>
    <property type="molecule type" value="Genomic_DNA"/>
</dbReference>
<keyword evidence="1" id="KW-0472">Membrane</keyword>
<organism evidence="2 3">
    <name type="scientific">Bacillus cereus (strain ATCC 10987 / NRS 248)</name>
    <dbReference type="NCBI Taxonomy" id="222523"/>
    <lineage>
        <taxon>Bacteria</taxon>
        <taxon>Bacillati</taxon>
        <taxon>Bacillota</taxon>
        <taxon>Bacilli</taxon>
        <taxon>Bacillales</taxon>
        <taxon>Bacillaceae</taxon>
        <taxon>Bacillus</taxon>
        <taxon>Bacillus cereus group</taxon>
    </lineage>
</organism>
<accession>Q73EH7</accession>
<dbReference type="AlphaFoldDB" id="Q73EH7"/>